<dbReference type="EMBL" id="JAUQTB010000002">
    <property type="protein sequence ID" value="MDO7905964.1"/>
    <property type="molecule type" value="Genomic_DNA"/>
</dbReference>
<protein>
    <recommendedName>
        <fullName evidence="3">GNAT family N-acetyltransferase</fullName>
    </recommendedName>
</protein>
<keyword evidence="2" id="KW-1185">Reference proteome</keyword>
<dbReference type="RefSeq" id="WP_305023152.1">
    <property type="nucleotide sequence ID" value="NZ_JAUQTB010000002.1"/>
</dbReference>
<organism evidence="1 2">
    <name type="scientific">Paenibacillus lacisoli</name>
    <dbReference type="NCBI Taxonomy" id="3064525"/>
    <lineage>
        <taxon>Bacteria</taxon>
        <taxon>Bacillati</taxon>
        <taxon>Bacillota</taxon>
        <taxon>Bacilli</taxon>
        <taxon>Bacillales</taxon>
        <taxon>Paenibacillaceae</taxon>
        <taxon>Paenibacillus</taxon>
    </lineage>
</organism>
<evidence type="ECO:0008006" key="3">
    <source>
        <dbReference type="Google" id="ProtNLM"/>
    </source>
</evidence>
<name>A0ABT9CBD0_9BACL</name>
<dbReference type="Proteomes" id="UP001240171">
    <property type="component" value="Unassembled WGS sequence"/>
</dbReference>
<sequence>MTEVRLLEADKEHENIYKNMLSLFLHDLSRYSDDLQMNQDTGMFDFNGFELLFREKELKPLLIMASERIVGLLLLTSGGYSGPDHDYEVNSLFILQSERRRGWAMQACEVLFSKFPGSYKVAQLKSNGPAVTFWSTLYQRLDLHVNRYTATEDGQQVEVQQFCTGSCGDFADLFDQ</sequence>
<comment type="caution">
    <text evidence="1">The sequence shown here is derived from an EMBL/GenBank/DDBJ whole genome shotgun (WGS) entry which is preliminary data.</text>
</comment>
<proteinExistence type="predicted"/>
<evidence type="ECO:0000313" key="2">
    <source>
        <dbReference type="Proteomes" id="UP001240171"/>
    </source>
</evidence>
<gene>
    <name evidence="1" type="ORF">Q5741_05965</name>
</gene>
<reference evidence="1 2" key="1">
    <citation type="submission" date="2023-07" db="EMBL/GenBank/DDBJ databases">
        <title>Paenibacillus sp. JX-17 nov. isolated from soil.</title>
        <authorList>
            <person name="Wan Y."/>
            <person name="Liu B."/>
        </authorList>
    </citation>
    <scope>NUCLEOTIDE SEQUENCE [LARGE SCALE GENOMIC DNA]</scope>
    <source>
        <strain evidence="1 2">JX-17</strain>
    </source>
</reference>
<accession>A0ABT9CBD0</accession>
<evidence type="ECO:0000313" key="1">
    <source>
        <dbReference type="EMBL" id="MDO7905964.1"/>
    </source>
</evidence>